<feature type="compositionally biased region" description="Low complexity" evidence="1">
    <location>
        <begin position="49"/>
        <end position="60"/>
    </location>
</feature>
<feature type="region of interest" description="Disordered" evidence="1">
    <location>
        <begin position="177"/>
        <end position="219"/>
    </location>
</feature>
<feature type="compositionally biased region" description="Low complexity" evidence="1">
    <location>
        <begin position="323"/>
        <end position="342"/>
    </location>
</feature>
<proteinExistence type="predicted"/>
<evidence type="ECO:0000256" key="1">
    <source>
        <dbReference type="SAM" id="MobiDB-lite"/>
    </source>
</evidence>
<feature type="region of interest" description="Disordered" evidence="1">
    <location>
        <begin position="264"/>
        <end position="359"/>
    </location>
</feature>
<dbReference type="EMBL" id="HBFW01024609">
    <property type="protein sequence ID" value="CAD8944584.1"/>
    <property type="molecule type" value="Transcribed_RNA"/>
</dbReference>
<evidence type="ECO:0000313" key="2">
    <source>
        <dbReference type="EMBL" id="CAD8944584.1"/>
    </source>
</evidence>
<feature type="region of interest" description="Disordered" evidence="1">
    <location>
        <begin position="79"/>
        <end position="113"/>
    </location>
</feature>
<accession>A0A7S1GRX5</accession>
<feature type="compositionally biased region" description="Basic and acidic residues" evidence="1">
    <location>
        <begin position="177"/>
        <end position="188"/>
    </location>
</feature>
<organism evidence="2">
    <name type="scientific">Cyclophora tenuis</name>
    <name type="common">Marine diatom</name>
    <dbReference type="NCBI Taxonomy" id="216820"/>
    <lineage>
        <taxon>Eukaryota</taxon>
        <taxon>Sar</taxon>
        <taxon>Stramenopiles</taxon>
        <taxon>Ochrophyta</taxon>
        <taxon>Bacillariophyta</taxon>
        <taxon>Fragilariophyceae</taxon>
        <taxon>Fragilariophycidae</taxon>
        <taxon>Cyclophorales</taxon>
        <taxon>Cyclophoraceae</taxon>
        <taxon>Cyclophora</taxon>
    </lineage>
</organism>
<gene>
    <name evidence="2" type="ORF">CTEN0397_LOCUS15788</name>
</gene>
<protein>
    <submittedName>
        <fullName evidence="2">Uncharacterized protein</fullName>
    </submittedName>
</protein>
<name>A0A7S1GRX5_CYCTE</name>
<feature type="compositionally biased region" description="Basic and acidic residues" evidence="1">
    <location>
        <begin position="289"/>
        <end position="322"/>
    </location>
</feature>
<feature type="region of interest" description="Disordered" evidence="1">
    <location>
        <begin position="40"/>
        <end position="60"/>
    </location>
</feature>
<dbReference type="AlphaFoldDB" id="A0A7S1GRX5"/>
<feature type="compositionally biased region" description="Gly residues" evidence="1">
    <location>
        <begin position="196"/>
        <end position="212"/>
    </location>
</feature>
<sequence length="359" mass="36968">MSDAATFFAKKKKKKGFKGFNANKIDAASITSTVHVDAPALSTDTSTDPAAPASSGAVPPVSTLTEAFTATSAPSAAVLPATEGAPVPESAAGVSGDGAGAGSGGGGGGGEWDDEALAATYARKGAVTGAATTELLDMKALELKRREEDDVAERMRVEETKAALAAAREGMEREALRLKEEREKKEVANKATDAGTGPGTGRGGRGFGGAGGKWIPPHLRAGAGLSRVRMGAAMSSAASQKLDTQDENLFPDLAAADAILEQQKSQVAYKVTKKTPVGGGATWASRPIVKPEPKAEKPKEPEKPREEPKQPEKPKEEPKKETQPAVAPETAATTSAPAAGTLPKKKKKKKKDVSTFKSS</sequence>
<reference evidence="2" key="1">
    <citation type="submission" date="2021-01" db="EMBL/GenBank/DDBJ databases">
        <authorList>
            <person name="Corre E."/>
            <person name="Pelletier E."/>
            <person name="Niang G."/>
            <person name="Scheremetjew M."/>
            <person name="Finn R."/>
            <person name="Kale V."/>
            <person name="Holt S."/>
            <person name="Cochrane G."/>
            <person name="Meng A."/>
            <person name="Brown T."/>
            <person name="Cohen L."/>
        </authorList>
    </citation>
    <scope>NUCLEOTIDE SEQUENCE</scope>
    <source>
        <strain evidence="2">ECT3854</strain>
    </source>
</reference>
<feature type="compositionally biased region" description="Gly residues" evidence="1">
    <location>
        <begin position="95"/>
        <end position="110"/>
    </location>
</feature>